<dbReference type="Proteomes" id="UP000051439">
    <property type="component" value="Unassembled WGS sequence"/>
</dbReference>
<evidence type="ECO:0000313" key="1">
    <source>
        <dbReference type="EMBL" id="KRL20571.1"/>
    </source>
</evidence>
<protein>
    <submittedName>
        <fullName evidence="1">Uncharacterized protein</fullName>
    </submittedName>
</protein>
<comment type="caution">
    <text evidence="1">The sequence shown here is derived from an EMBL/GenBank/DDBJ whole genome shotgun (WGS) entry which is preliminary data.</text>
</comment>
<dbReference type="AlphaFoldDB" id="A0A0R1NV95"/>
<keyword evidence="2" id="KW-1185">Reference proteome</keyword>
<gene>
    <name evidence="1" type="ORF">FC98_GL001351</name>
</gene>
<dbReference type="PATRIC" id="fig|1423766.4.peg.1395"/>
<proteinExistence type="predicted"/>
<accession>A0A0R1NV95</accession>
<dbReference type="EMBL" id="AZEB01000023">
    <property type="protein sequence ID" value="KRL20571.1"/>
    <property type="molecule type" value="Genomic_DNA"/>
</dbReference>
<organism evidence="1 2">
    <name type="scientific">Lentilactobacillus kisonensis DSM 19906 = JCM 15041</name>
    <dbReference type="NCBI Taxonomy" id="1423766"/>
    <lineage>
        <taxon>Bacteria</taxon>
        <taxon>Bacillati</taxon>
        <taxon>Bacillota</taxon>
        <taxon>Bacilli</taxon>
        <taxon>Lactobacillales</taxon>
        <taxon>Lactobacillaceae</taxon>
        <taxon>Lentilactobacillus</taxon>
    </lineage>
</organism>
<reference evidence="1 2" key="1">
    <citation type="journal article" date="2015" name="Genome Announc.">
        <title>Expanding the biotechnology potential of lactobacilli through comparative genomics of 213 strains and associated genera.</title>
        <authorList>
            <person name="Sun Z."/>
            <person name="Harris H.M."/>
            <person name="McCann A."/>
            <person name="Guo C."/>
            <person name="Argimon S."/>
            <person name="Zhang W."/>
            <person name="Yang X."/>
            <person name="Jeffery I.B."/>
            <person name="Cooney J.C."/>
            <person name="Kagawa T.F."/>
            <person name="Liu W."/>
            <person name="Song Y."/>
            <person name="Salvetti E."/>
            <person name="Wrobel A."/>
            <person name="Rasinkangas P."/>
            <person name="Parkhill J."/>
            <person name="Rea M.C."/>
            <person name="O'Sullivan O."/>
            <person name="Ritari J."/>
            <person name="Douillard F.P."/>
            <person name="Paul Ross R."/>
            <person name="Yang R."/>
            <person name="Briner A.E."/>
            <person name="Felis G.E."/>
            <person name="de Vos W.M."/>
            <person name="Barrangou R."/>
            <person name="Klaenhammer T.R."/>
            <person name="Caufield P.W."/>
            <person name="Cui Y."/>
            <person name="Zhang H."/>
            <person name="O'Toole P.W."/>
        </authorList>
    </citation>
    <scope>NUCLEOTIDE SEQUENCE [LARGE SCALE GENOMIC DNA]</scope>
    <source>
        <strain evidence="1 2">DSM 19906</strain>
    </source>
</reference>
<name>A0A0R1NV95_9LACO</name>
<sequence>MADKVDYAEQLKQLESGAIDKIEVQPANFMDFQTAYMNFDRRKRVIGTANQGGMVTYVFEHDEADKKTE</sequence>
<evidence type="ECO:0000313" key="2">
    <source>
        <dbReference type="Proteomes" id="UP000051439"/>
    </source>
</evidence>
<dbReference type="RefSeq" id="WP_008856945.1">
    <property type="nucleotide sequence ID" value="NZ_AZEB01000023.1"/>
</dbReference>